<dbReference type="RefSeq" id="WP_094788032.1">
    <property type="nucleotide sequence ID" value="NZ_NDXW01000001.1"/>
</dbReference>
<gene>
    <name evidence="1" type="ORF">B9G39_16960</name>
</gene>
<accession>A0A4P9VQE5</accession>
<dbReference type="AlphaFoldDB" id="A0A4P9VQE5"/>
<comment type="caution">
    <text evidence="1">The sequence shown here is derived from an EMBL/GenBank/DDBJ whole genome shotgun (WGS) entry which is preliminary data.</text>
</comment>
<evidence type="ECO:0000313" key="1">
    <source>
        <dbReference type="EMBL" id="RDH44989.1"/>
    </source>
</evidence>
<reference evidence="1 2" key="1">
    <citation type="submission" date="2017-04" db="EMBL/GenBank/DDBJ databases">
        <title>Draft genome sequence of Zooshikella ganghwensis VG4 isolated from Red Sea sediments.</title>
        <authorList>
            <person name="Rehman Z."/>
            <person name="Alam I."/>
            <person name="Kamau A."/>
            <person name="Bajic V."/>
            <person name="Leiknes T."/>
        </authorList>
    </citation>
    <scope>NUCLEOTIDE SEQUENCE [LARGE SCALE GENOMIC DNA]</scope>
    <source>
        <strain evidence="1 2">VG4</strain>
    </source>
</reference>
<sequence>MDNNSYNNFVGAIHHFVSGWSKSRTKGEVLLTHESGGVICSFDTPIGSVKRKHEAFIWNLSEFDLQSFKASINGLCCSTESSGLLRLFRQIYSFEACPTT</sequence>
<evidence type="ECO:0000313" key="2">
    <source>
        <dbReference type="Proteomes" id="UP000257039"/>
    </source>
</evidence>
<protein>
    <submittedName>
        <fullName evidence="1">Uncharacterized protein</fullName>
    </submittedName>
</protein>
<proteinExistence type="predicted"/>
<dbReference type="Proteomes" id="UP000257039">
    <property type="component" value="Unassembled WGS sequence"/>
</dbReference>
<name>A0A4P9VQE5_9GAMM</name>
<organism evidence="1 2">
    <name type="scientific">Zooshikella ganghwensis</name>
    <dbReference type="NCBI Taxonomy" id="202772"/>
    <lineage>
        <taxon>Bacteria</taxon>
        <taxon>Pseudomonadati</taxon>
        <taxon>Pseudomonadota</taxon>
        <taxon>Gammaproteobacteria</taxon>
        <taxon>Oceanospirillales</taxon>
        <taxon>Zooshikellaceae</taxon>
        <taxon>Zooshikella</taxon>
    </lineage>
</organism>
<keyword evidence="2" id="KW-1185">Reference proteome</keyword>
<dbReference type="EMBL" id="NDXW01000001">
    <property type="protein sequence ID" value="RDH44989.1"/>
    <property type="molecule type" value="Genomic_DNA"/>
</dbReference>